<dbReference type="AlphaFoldDB" id="A0A1H0PWG5"/>
<accession>A0A1H0PWG5</accession>
<name>A0A1H0PWG5_SELRU</name>
<evidence type="ECO:0000313" key="1">
    <source>
        <dbReference type="EMBL" id="SDP09005.1"/>
    </source>
</evidence>
<dbReference type="GO" id="GO:0016829">
    <property type="term" value="F:lyase activity"/>
    <property type="evidence" value="ECO:0007669"/>
    <property type="project" value="UniProtKB-KW"/>
</dbReference>
<keyword evidence="1" id="KW-0456">Lyase</keyword>
<dbReference type="RefSeq" id="WP_074571660.1">
    <property type="nucleotide sequence ID" value="NZ_FNJQ01000006.1"/>
</dbReference>
<evidence type="ECO:0000313" key="2">
    <source>
        <dbReference type="Proteomes" id="UP000182412"/>
    </source>
</evidence>
<dbReference type="PANTHER" id="PTHR46658:SF1">
    <property type="entry name" value="CYS OR MET METABOLISM PYRIDOXAL-PHOSPHATE-DEPENDENT ENZYME"/>
    <property type="match status" value="1"/>
</dbReference>
<dbReference type="Proteomes" id="UP000182412">
    <property type="component" value="Unassembled WGS sequence"/>
</dbReference>
<dbReference type="SUPFAM" id="SSF53383">
    <property type="entry name" value="PLP-dependent transferases"/>
    <property type="match status" value="1"/>
</dbReference>
<sequence>MAFSQKIVDLKQEVLAESRELFACVDGIAEENTLKVLDAMRECKVSDAHFNTTSGYAYDDIGRGKLEELYAKIFGAERALVRTQFVSGTHALATVLFGILRPGDELVSLTGKPYDTMQTVIGYDNPSPGSLKEFGVLYNELPMIDGKVDMAGIQNVITSKTKMVEIQRSRGYSMRNPLSIEDIEAICAEVHRIKPDCICFVDNCYGEFVDTLEPTQVGADIMAGSLIKNPGGGIAPTGGYIVGKDKLVELASYRLTAPGMGDELGASLANNRLLFQGLFLAPHVVAQSIKGAIFAAGMFARLGYKTLPLPTDVRGDIIQAIELGTAEKLIAFCGGIQKYSPVDSYAAPEPWDMPGYADQIIMAAGTFVQGASIEFSADGPMRAPYNVYLQGGLTFEHAVIGIMGAAQAIEDIEEK</sequence>
<protein>
    <submittedName>
        <fullName evidence="1">Cystathionine beta-lyase family protein involved in aluminum resistance</fullName>
    </submittedName>
</protein>
<dbReference type="Gene3D" id="3.40.640.10">
    <property type="entry name" value="Type I PLP-dependent aspartate aminotransferase-like (Major domain)"/>
    <property type="match status" value="1"/>
</dbReference>
<dbReference type="InterPro" id="IPR015421">
    <property type="entry name" value="PyrdxlP-dep_Trfase_major"/>
</dbReference>
<organism evidence="1 2">
    <name type="scientific">Selenomonas ruminantium</name>
    <dbReference type="NCBI Taxonomy" id="971"/>
    <lineage>
        <taxon>Bacteria</taxon>
        <taxon>Bacillati</taxon>
        <taxon>Bacillota</taxon>
        <taxon>Negativicutes</taxon>
        <taxon>Selenomonadales</taxon>
        <taxon>Selenomonadaceae</taxon>
        <taxon>Selenomonas</taxon>
    </lineage>
</organism>
<dbReference type="InterPro" id="IPR015424">
    <property type="entry name" value="PyrdxlP-dep_Trfase"/>
</dbReference>
<dbReference type="EMBL" id="FNJQ01000006">
    <property type="protein sequence ID" value="SDP09005.1"/>
    <property type="molecule type" value="Genomic_DNA"/>
</dbReference>
<dbReference type="InterPro" id="IPR009651">
    <property type="entry name" value="Met_g_lyase_put"/>
</dbReference>
<dbReference type="OrthoDB" id="9764766at2"/>
<dbReference type="PANTHER" id="PTHR46658">
    <property type="entry name" value="CYS OR MET METABOLISM PYRIDOXAL-PHOSPHATE-DEPENDENT ENZYME"/>
    <property type="match status" value="1"/>
</dbReference>
<proteinExistence type="predicted"/>
<dbReference type="Pfam" id="PF06838">
    <property type="entry name" value="Met_gamma_lyase"/>
    <property type="match status" value="1"/>
</dbReference>
<reference evidence="1 2" key="1">
    <citation type="submission" date="2016-10" db="EMBL/GenBank/DDBJ databases">
        <authorList>
            <person name="de Groot N.N."/>
        </authorList>
    </citation>
    <scope>NUCLEOTIDE SEQUENCE [LARGE SCALE GENOMIC DNA]</scope>
    <source>
        <strain evidence="1 2">S137</strain>
    </source>
</reference>
<dbReference type="Gene3D" id="3.90.1150.60">
    <property type="entry name" value="Methioning gamme-lyase, C-terminal domain"/>
    <property type="match status" value="1"/>
</dbReference>
<gene>
    <name evidence="1" type="ORF">SAMN05216366_10630</name>
</gene>